<dbReference type="PANTHER" id="PTHR22847:SF637">
    <property type="entry name" value="WD REPEAT DOMAIN 5B"/>
    <property type="match status" value="1"/>
</dbReference>
<dbReference type="InterPro" id="IPR036322">
    <property type="entry name" value="WD40_repeat_dom_sf"/>
</dbReference>
<dbReference type="PROSITE" id="PS50082">
    <property type="entry name" value="WD_REPEATS_2"/>
    <property type="match status" value="1"/>
</dbReference>
<dbReference type="GO" id="GO:0048188">
    <property type="term" value="C:Set1C/COMPASS complex"/>
    <property type="evidence" value="ECO:0007669"/>
    <property type="project" value="TreeGrafter"/>
</dbReference>
<dbReference type="SUPFAM" id="SSF56219">
    <property type="entry name" value="DNase I-like"/>
    <property type="match status" value="1"/>
</dbReference>
<evidence type="ECO:0000256" key="3">
    <source>
        <dbReference type="PROSITE-ProRule" id="PRU00221"/>
    </source>
</evidence>
<dbReference type="AlphaFoldDB" id="A0A9P1CUZ6"/>
<dbReference type="InterPro" id="IPR001680">
    <property type="entry name" value="WD40_rpt"/>
</dbReference>
<evidence type="ECO:0000313" key="6">
    <source>
        <dbReference type="Proteomes" id="UP001152797"/>
    </source>
</evidence>
<dbReference type="SUPFAM" id="SSF50978">
    <property type="entry name" value="WD40 repeat-like"/>
    <property type="match status" value="1"/>
</dbReference>
<dbReference type="EMBL" id="CAMXCT010002244">
    <property type="protein sequence ID" value="CAI3996791.1"/>
    <property type="molecule type" value="Genomic_DNA"/>
</dbReference>
<protein>
    <submittedName>
        <fullName evidence="5">Apple domain-containing protein</fullName>
    </submittedName>
</protein>
<dbReference type="GO" id="GO:0042393">
    <property type="term" value="F:histone binding"/>
    <property type="evidence" value="ECO:0007669"/>
    <property type="project" value="TreeGrafter"/>
</dbReference>
<dbReference type="Gene3D" id="2.130.10.10">
    <property type="entry name" value="YVTN repeat-like/Quinoprotein amine dehydrogenase"/>
    <property type="match status" value="1"/>
</dbReference>
<evidence type="ECO:0000256" key="1">
    <source>
        <dbReference type="ARBA" id="ARBA00022574"/>
    </source>
</evidence>
<evidence type="ECO:0000313" key="4">
    <source>
        <dbReference type="EMBL" id="CAI3996791.1"/>
    </source>
</evidence>
<dbReference type="EMBL" id="CAMXCT030002244">
    <property type="protein sequence ID" value="CAL4784103.1"/>
    <property type="molecule type" value="Genomic_DNA"/>
</dbReference>
<dbReference type="EMBL" id="CAMXCT020002244">
    <property type="protein sequence ID" value="CAL1150166.1"/>
    <property type="molecule type" value="Genomic_DNA"/>
</dbReference>
<dbReference type="Pfam" id="PF00400">
    <property type="entry name" value="WD40"/>
    <property type="match status" value="2"/>
</dbReference>
<dbReference type="Proteomes" id="UP001152797">
    <property type="component" value="Unassembled WGS sequence"/>
</dbReference>
<organism evidence="4">
    <name type="scientific">Cladocopium goreaui</name>
    <dbReference type="NCBI Taxonomy" id="2562237"/>
    <lineage>
        <taxon>Eukaryota</taxon>
        <taxon>Sar</taxon>
        <taxon>Alveolata</taxon>
        <taxon>Dinophyceae</taxon>
        <taxon>Suessiales</taxon>
        <taxon>Symbiodiniaceae</taxon>
        <taxon>Cladocopium</taxon>
    </lineage>
</organism>
<evidence type="ECO:0000313" key="5">
    <source>
        <dbReference type="EMBL" id="CAL4784103.1"/>
    </source>
</evidence>
<accession>A0A9P1CUZ6</accession>
<feature type="repeat" description="WD" evidence="3">
    <location>
        <begin position="269"/>
        <end position="310"/>
    </location>
</feature>
<evidence type="ECO:0000256" key="2">
    <source>
        <dbReference type="ARBA" id="ARBA00022737"/>
    </source>
</evidence>
<reference evidence="4" key="1">
    <citation type="submission" date="2022-10" db="EMBL/GenBank/DDBJ databases">
        <authorList>
            <person name="Chen Y."/>
            <person name="Dougan E. K."/>
            <person name="Chan C."/>
            <person name="Rhodes N."/>
            <person name="Thang M."/>
        </authorList>
    </citation>
    <scope>NUCLEOTIDE SEQUENCE</scope>
</reference>
<comment type="caution">
    <text evidence="4">The sequence shown here is derived from an EMBL/GenBank/DDBJ whole genome shotgun (WGS) entry which is preliminary data.</text>
</comment>
<reference evidence="5 6" key="2">
    <citation type="submission" date="2024-05" db="EMBL/GenBank/DDBJ databases">
        <authorList>
            <person name="Chen Y."/>
            <person name="Shah S."/>
            <person name="Dougan E. K."/>
            <person name="Thang M."/>
            <person name="Chan C."/>
        </authorList>
    </citation>
    <scope>NUCLEOTIDE SEQUENCE [LARGE SCALE GENOMIC DNA]</scope>
</reference>
<feature type="non-terminal residue" evidence="4">
    <location>
        <position position="1"/>
    </location>
</feature>
<gene>
    <name evidence="4" type="ORF">C1SCF055_LOCUS23235</name>
</gene>
<dbReference type="InterPro" id="IPR036691">
    <property type="entry name" value="Endo/exonu/phosph_ase_sf"/>
</dbReference>
<keyword evidence="1 3" id="KW-0853">WD repeat</keyword>
<dbReference type="InterPro" id="IPR015943">
    <property type="entry name" value="WD40/YVTN_repeat-like_dom_sf"/>
</dbReference>
<dbReference type="OrthoDB" id="273067at2759"/>
<keyword evidence="6" id="KW-1185">Reference proteome</keyword>
<dbReference type="PANTHER" id="PTHR22847">
    <property type="entry name" value="WD40 REPEAT PROTEIN"/>
    <property type="match status" value="1"/>
</dbReference>
<dbReference type="SMART" id="SM00320">
    <property type="entry name" value="WD40"/>
    <property type="match status" value="4"/>
</dbReference>
<name>A0A9P1CUZ6_9DINO</name>
<proteinExistence type="predicted"/>
<dbReference type="Gene3D" id="3.60.10.10">
    <property type="entry name" value="Endonuclease/exonuclease/phosphatase"/>
    <property type="match status" value="1"/>
</dbReference>
<keyword evidence="2" id="KW-0677">Repeat</keyword>
<sequence length="513" mass="58460">EECRSFTFCEHWAQCFLKKQILTGQEQGNEPTKPNDDCRSFFKTTSCEAEQRGPATVKVVSYNLYWWNAFGLKENGWKRDGILQNIKSELRPDTIGFQECDSPELLTGRTGLEVASKFAGAQGIMVKPKKFRILMAGSRDLEATGKWGTRYMTWAKLEDRNERRFWHFNTHWCVHSNANHVCDEETRYRGAKTMVKDGTLYLWGRTSETDESLHLLRVMQDEKNAGDRPGVSSKEAVAADWSQGKVLLGTMAGRLLLWDLLSGKILRVFRGHRSCIDVVRVCWQRSEALSACRDRVIRFWKMETGECSLLRGHTSSVCCLLVNWELRRAMSAGLMDGLRLWTLESRQSVEVSRLQMGEMGRIFCCDIDWKNEKAITGSGLGVLTLWDLNLLMKIVWRNDSHGHDVYAVSFEPGSMRCLSAGEFSVCIWDQMGALQCRIEGAFGQASLVLEWKSLWLLCASDAVYLYDIPDKDTKPETGFKAKMNCQLKDERKGAHQTVSLSCLAVEWPDAVYL</sequence>